<organism evidence="1">
    <name type="scientific">marine sediment metagenome</name>
    <dbReference type="NCBI Taxonomy" id="412755"/>
    <lineage>
        <taxon>unclassified sequences</taxon>
        <taxon>metagenomes</taxon>
        <taxon>ecological metagenomes</taxon>
    </lineage>
</organism>
<proteinExistence type="predicted"/>
<gene>
    <name evidence="1" type="ORF">LCGC14_1541340</name>
</gene>
<evidence type="ECO:0000313" key="1">
    <source>
        <dbReference type="EMBL" id="KKM60489.1"/>
    </source>
</evidence>
<sequence length="188" mass="19812">MTVICRTLPFPRGSVMSDGIGTPADGDFAHLTGRLFAVPDELHKGGEDVILRCVQNDSGSALTLERKCVSFSTGGVTEFGSKIDGVAGTGGEVCKPMDDYYRGRRTSCPANDLMYVVDEGRVDIMTTADCTLEVGFVPIQMIGFGTIDQAIDKDVVIGTAMEAAADTDVTTAVCVFVDVGLKQIGTSV</sequence>
<protein>
    <submittedName>
        <fullName evidence="1">Uncharacterized protein</fullName>
    </submittedName>
</protein>
<dbReference type="AlphaFoldDB" id="A0A0F9IT11"/>
<reference evidence="1" key="1">
    <citation type="journal article" date="2015" name="Nature">
        <title>Complex archaea that bridge the gap between prokaryotes and eukaryotes.</title>
        <authorList>
            <person name="Spang A."/>
            <person name="Saw J.H."/>
            <person name="Jorgensen S.L."/>
            <person name="Zaremba-Niedzwiedzka K."/>
            <person name="Martijn J."/>
            <person name="Lind A.E."/>
            <person name="van Eijk R."/>
            <person name="Schleper C."/>
            <person name="Guy L."/>
            <person name="Ettema T.J."/>
        </authorList>
    </citation>
    <scope>NUCLEOTIDE SEQUENCE</scope>
</reference>
<dbReference type="EMBL" id="LAZR01011670">
    <property type="protein sequence ID" value="KKM60489.1"/>
    <property type="molecule type" value="Genomic_DNA"/>
</dbReference>
<comment type="caution">
    <text evidence="1">The sequence shown here is derived from an EMBL/GenBank/DDBJ whole genome shotgun (WGS) entry which is preliminary data.</text>
</comment>
<accession>A0A0F9IT11</accession>
<name>A0A0F9IT11_9ZZZZ</name>